<accession>A0A7R8CWA8</accession>
<dbReference type="Proteomes" id="UP000675881">
    <property type="component" value="Chromosome 3"/>
</dbReference>
<dbReference type="AlphaFoldDB" id="A0A7R8CWA8"/>
<reference evidence="1" key="1">
    <citation type="submission" date="2021-02" db="EMBL/GenBank/DDBJ databases">
        <authorList>
            <person name="Bekaert M."/>
        </authorList>
    </citation>
    <scope>NUCLEOTIDE SEQUENCE</scope>
    <source>
        <strain evidence="1">IoA-00</strain>
    </source>
</reference>
<keyword evidence="2" id="KW-1185">Reference proteome</keyword>
<organism evidence="1 2">
    <name type="scientific">Lepeophtheirus salmonis</name>
    <name type="common">Salmon louse</name>
    <name type="synonym">Caligus salmonis</name>
    <dbReference type="NCBI Taxonomy" id="72036"/>
    <lineage>
        <taxon>Eukaryota</taxon>
        <taxon>Metazoa</taxon>
        <taxon>Ecdysozoa</taxon>
        <taxon>Arthropoda</taxon>
        <taxon>Crustacea</taxon>
        <taxon>Multicrustacea</taxon>
        <taxon>Hexanauplia</taxon>
        <taxon>Copepoda</taxon>
        <taxon>Siphonostomatoida</taxon>
        <taxon>Caligidae</taxon>
        <taxon>Lepeophtheirus</taxon>
    </lineage>
</organism>
<protein>
    <submittedName>
        <fullName evidence="1">(salmon louse) hypothetical protein</fullName>
    </submittedName>
</protein>
<evidence type="ECO:0000313" key="1">
    <source>
        <dbReference type="EMBL" id="CAF2901686.1"/>
    </source>
</evidence>
<gene>
    <name evidence="1" type="ORF">LSAA_8158</name>
</gene>
<proteinExistence type="predicted"/>
<dbReference type="EMBL" id="HG994582">
    <property type="protein sequence ID" value="CAF2901686.1"/>
    <property type="molecule type" value="Genomic_DNA"/>
</dbReference>
<dbReference type="OrthoDB" id="6379769at2759"/>
<evidence type="ECO:0000313" key="2">
    <source>
        <dbReference type="Proteomes" id="UP000675881"/>
    </source>
</evidence>
<sequence>MSFFLFASSFLLLLQFSYTNPTDGYREAWGSQRGSEATHQVKKCPLVTKIISDVIYEEVNEEVCEVQKKKICSKKPTEICESVDDEVCEMTSIKKCTANKIEKCHNYTKRVNESFSEEVCVDKYFKECEDVWKIDKYGKGSWIEDSLSCHQLKRTKCQPVSTTKPTSVLQEKCEIQELPSCNFLPIEECKPIKKEKCMTFEIDSCKVLPRTVCQNVKKQMPRQIKKEIRLRSCSKNKNDVTSYQ</sequence>
<name>A0A7R8CWA8_LEPSM</name>